<reference evidence="2 3" key="1">
    <citation type="journal article" date="2016" name="Mol. Biol. Evol.">
        <title>Comparative Genomics of Early-Diverging Mushroom-Forming Fungi Provides Insights into the Origins of Lignocellulose Decay Capabilities.</title>
        <authorList>
            <person name="Nagy L.G."/>
            <person name="Riley R."/>
            <person name="Tritt A."/>
            <person name="Adam C."/>
            <person name="Daum C."/>
            <person name="Floudas D."/>
            <person name="Sun H."/>
            <person name="Yadav J.S."/>
            <person name="Pangilinan J."/>
            <person name="Larsson K.H."/>
            <person name="Matsuura K."/>
            <person name="Barry K."/>
            <person name="Labutti K."/>
            <person name="Kuo R."/>
            <person name="Ohm R.A."/>
            <person name="Bhattacharya S.S."/>
            <person name="Shirouzu T."/>
            <person name="Yoshinaga Y."/>
            <person name="Martin F.M."/>
            <person name="Grigoriev I.V."/>
            <person name="Hibbett D.S."/>
        </authorList>
    </citation>
    <scope>NUCLEOTIDE SEQUENCE [LARGE SCALE GENOMIC DNA]</scope>
    <source>
        <strain evidence="2 3">TUFC12733</strain>
    </source>
</reference>
<evidence type="ECO:0000256" key="1">
    <source>
        <dbReference type="SAM" id="MobiDB-lite"/>
    </source>
</evidence>
<dbReference type="AlphaFoldDB" id="A0A167LGX8"/>
<feature type="region of interest" description="Disordered" evidence="1">
    <location>
        <begin position="121"/>
        <end position="164"/>
    </location>
</feature>
<feature type="compositionally biased region" description="Low complexity" evidence="1">
    <location>
        <begin position="228"/>
        <end position="256"/>
    </location>
</feature>
<feature type="region of interest" description="Disordered" evidence="1">
    <location>
        <begin position="363"/>
        <end position="405"/>
    </location>
</feature>
<evidence type="ECO:0000313" key="3">
    <source>
        <dbReference type="Proteomes" id="UP000076738"/>
    </source>
</evidence>
<feature type="compositionally biased region" description="Pro residues" evidence="1">
    <location>
        <begin position="125"/>
        <end position="138"/>
    </location>
</feature>
<evidence type="ECO:0000313" key="2">
    <source>
        <dbReference type="EMBL" id="KZO95680.1"/>
    </source>
</evidence>
<dbReference type="EMBL" id="KV417288">
    <property type="protein sequence ID" value="KZO95680.1"/>
    <property type="molecule type" value="Genomic_DNA"/>
</dbReference>
<sequence length="405" mass="44147">MATPPPAPAPGTTTASRREQPSLPYRPPDGYTFLSLRWRRAQAEVSFKEVERALKTKLRQDINLKGDDIKKVFEYDVKKDGDSGAWWFRFIVEIGDSAFEHVVQEIGSGKSSNLTLCAEEDAFKPRPPPRAPTPPPKPVELTPEPPHKKQKLSRAPKESAPLPSLPVIDFPTALVVPSSPPPRPVAVPEDSPWFLAFDDVPPPDYAMFDQMRWDHSRPMLRFVNDAPSSFSLSPSMESSDLPTSPATPASPVTPLADGTNLPRDSRRTSSSKRAAPPSLPLIPTAFHIPPPIRTPSLPEMPTATPFDLRVPSSSPDKLPLRSTKSPALPSMPTSTSFLIPPVEHLQLPEDQFAAQMKKARAGISGSLPGVPRKRKISDRDSTSRAATPLEGFASATDLPLLSADA</sequence>
<gene>
    <name evidence="2" type="ORF">CALVIDRAFT_538078</name>
</gene>
<feature type="region of interest" description="Disordered" evidence="1">
    <location>
        <begin position="1"/>
        <end position="27"/>
    </location>
</feature>
<dbReference type="OrthoDB" id="10410788at2759"/>
<keyword evidence="3" id="KW-1185">Reference proteome</keyword>
<organism evidence="2 3">
    <name type="scientific">Calocera viscosa (strain TUFC12733)</name>
    <dbReference type="NCBI Taxonomy" id="1330018"/>
    <lineage>
        <taxon>Eukaryota</taxon>
        <taxon>Fungi</taxon>
        <taxon>Dikarya</taxon>
        <taxon>Basidiomycota</taxon>
        <taxon>Agaricomycotina</taxon>
        <taxon>Dacrymycetes</taxon>
        <taxon>Dacrymycetales</taxon>
        <taxon>Dacrymycetaceae</taxon>
        <taxon>Calocera</taxon>
    </lineage>
</organism>
<feature type="region of interest" description="Disordered" evidence="1">
    <location>
        <begin position="228"/>
        <end position="331"/>
    </location>
</feature>
<name>A0A167LGX8_CALVF</name>
<proteinExistence type="predicted"/>
<protein>
    <submittedName>
        <fullName evidence="2">Uncharacterized protein</fullName>
    </submittedName>
</protein>
<accession>A0A167LGX8</accession>
<dbReference type="Proteomes" id="UP000076738">
    <property type="component" value="Unassembled WGS sequence"/>
</dbReference>